<dbReference type="Proteomes" id="UP001482620">
    <property type="component" value="Unassembled WGS sequence"/>
</dbReference>
<sequence>ERTLHHKSDVLETVVLVNPSEDTVISEIQSLVTDSAGHKLLVLSGQRLDHSGLLLQTGVFTYQTFSQIFADPAVSYCHCIFTFIASINHKHQCVFWRV</sequence>
<accession>A0ABV0T244</accession>
<keyword evidence="3" id="KW-1185">Reference proteome</keyword>
<feature type="domain" description="Microtubule-associated protein 1B/S N-terminal" evidence="1">
    <location>
        <begin position="1"/>
        <end position="75"/>
    </location>
</feature>
<dbReference type="PANTHER" id="PTHR13843">
    <property type="entry name" value="MICROTUBULE-ASSOCIATED PROTEIN"/>
    <property type="match status" value="1"/>
</dbReference>
<reference evidence="2 3" key="1">
    <citation type="submission" date="2021-06" db="EMBL/GenBank/DDBJ databases">
        <authorList>
            <person name="Palmer J.M."/>
        </authorList>
    </citation>
    <scope>NUCLEOTIDE SEQUENCE [LARGE SCALE GENOMIC DNA]</scope>
    <source>
        <strain evidence="3">if_2019</strain>
        <tissue evidence="2">Muscle</tissue>
    </source>
</reference>
<proteinExistence type="predicted"/>
<protein>
    <recommendedName>
        <fullName evidence="1">Microtubule-associated protein 1B/S N-terminal domain-containing protein</fullName>
    </recommendedName>
</protein>
<dbReference type="InterPro" id="IPR056617">
    <property type="entry name" value="MAP1B/S_N"/>
</dbReference>
<evidence type="ECO:0000259" key="1">
    <source>
        <dbReference type="Pfam" id="PF23415"/>
    </source>
</evidence>
<dbReference type="InterPro" id="IPR026074">
    <property type="entry name" value="MAP1"/>
</dbReference>
<name>A0ABV0T244_9TELE</name>
<evidence type="ECO:0000313" key="3">
    <source>
        <dbReference type="Proteomes" id="UP001482620"/>
    </source>
</evidence>
<dbReference type="PANTHER" id="PTHR13843:SF6">
    <property type="entry name" value="MICROTUBULE-ASSOCIATED PROTEIN 1A"/>
    <property type="match status" value="1"/>
</dbReference>
<gene>
    <name evidence="2" type="ORF">ILYODFUR_031519</name>
</gene>
<dbReference type="Pfam" id="PF23415">
    <property type="entry name" value="MAPB1_N"/>
    <property type="match status" value="1"/>
</dbReference>
<organism evidence="2 3">
    <name type="scientific">Ilyodon furcidens</name>
    <name type="common">goldbreast splitfin</name>
    <dbReference type="NCBI Taxonomy" id="33524"/>
    <lineage>
        <taxon>Eukaryota</taxon>
        <taxon>Metazoa</taxon>
        <taxon>Chordata</taxon>
        <taxon>Craniata</taxon>
        <taxon>Vertebrata</taxon>
        <taxon>Euteleostomi</taxon>
        <taxon>Actinopterygii</taxon>
        <taxon>Neopterygii</taxon>
        <taxon>Teleostei</taxon>
        <taxon>Neoteleostei</taxon>
        <taxon>Acanthomorphata</taxon>
        <taxon>Ovalentaria</taxon>
        <taxon>Atherinomorphae</taxon>
        <taxon>Cyprinodontiformes</taxon>
        <taxon>Goodeidae</taxon>
        <taxon>Ilyodon</taxon>
    </lineage>
</organism>
<comment type="caution">
    <text evidence="2">The sequence shown here is derived from an EMBL/GenBank/DDBJ whole genome shotgun (WGS) entry which is preliminary data.</text>
</comment>
<feature type="non-terminal residue" evidence="2">
    <location>
        <position position="1"/>
    </location>
</feature>
<dbReference type="EMBL" id="JAHRIQ010016493">
    <property type="protein sequence ID" value="MEQ2226849.1"/>
    <property type="molecule type" value="Genomic_DNA"/>
</dbReference>
<evidence type="ECO:0000313" key="2">
    <source>
        <dbReference type="EMBL" id="MEQ2226849.1"/>
    </source>
</evidence>